<name>A0A0L7KWI6_OPEBR</name>
<feature type="domain" description="Major facilitator superfamily (MFS) profile" evidence="6">
    <location>
        <begin position="1"/>
        <end position="376"/>
    </location>
</feature>
<feature type="transmembrane region" description="Helical" evidence="5">
    <location>
        <begin position="72"/>
        <end position="92"/>
    </location>
</feature>
<dbReference type="InterPro" id="IPR005828">
    <property type="entry name" value="MFS_sugar_transport-like"/>
</dbReference>
<organism evidence="7 8">
    <name type="scientific">Operophtera brumata</name>
    <name type="common">Winter moth</name>
    <name type="synonym">Phalaena brumata</name>
    <dbReference type="NCBI Taxonomy" id="104452"/>
    <lineage>
        <taxon>Eukaryota</taxon>
        <taxon>Metazoa</taxon>
        <taxon>Ecdysozoa</taxon>
        <taxon>Arthropoda</taxon>
        <taxon>Hexapoda</taxon>
        <taxon>Insecta</taxon>
        <taxon>Pterygota</taxon>
        <taxon>Neoptera</taxon>
        <taxon>Endopterygota</taxon>
        <taxon>Lepidoptera</taxon>
        <taxon>Glossata</taxon>
        <taxon>Ditrysia</taxon>
        <taxon>Geometroidea</taxon>
        <taxon>Geometridae</taxon>
        <taxon>Larentiinae</taxon>
        <taxon>Operophtera</taxon>
    </lineage>
</organism>
<evidence type="ECO:0000313" key="7">
    <source>
        <dbReference type="EMBL" id="KOB67409.1"/>
    </source>
</evidence>
<proteinExistence type="predicted"/>
<keyword evidence="3 5" id="KW-1133">Transmembrane helix</keyword>
<keyword evidence="7" id="KW-0762">Sugar transport</keyword>
<feature type="transmembrane region" description="Helical" evidence="5">
    <location>
        <begin position="188"/>
        <end position="210"/>
    </location>
</feature>
<reference evidence="7 8" key="1">
    <citation type="journal article" date="2015" name="Genome Biol. Evol.">
        <title>The genome of winter moth (Operophtera brumata) provides a genomic perspective on sexual dimorphism and phenology.</title>
        <authorList>
            <person name="Derks M.F."/>
            <person name="Smit S."/>
            <person name="Salis L."/>
            <person name="Schijlen E."/>
            <person name="Bossers A."/>
            <person name="Mateman C."/>
            <person name="Pijl A.S."/>
            <person name="de Ridder D."/>
            <person name="Groenen M.A."/>
            <person name="Visser M.E."/>
            <person name="Megens H.J."/>
        </authorList>
    </citation>
    <scope>NUCLEOTIDE SEQUENCE [LARGE SCALE GENOMIC DNA]</scope>
    <source>
        <strain evidence="7">WM2013NL</strain>
        <tissue evidence="7">Head and thorax</tissue>
    </source>
</reference>
<keyword evidence="7" id="KW-0813">Transport</keyword>
<evidence type="ECO:0000256" key="1">
    <source>
        <dbReference type="ARBA" id="ARBA00004141"/>
    </source>
</evidence>
<evidence type="ECO:0000259" key="6">
    <source>
        <dbReference type="PROSITE" id="PS50850"/>
    </source>
</evidence>
<gene>
    <name evidence="7" type="ORF">OBRU01_19734</name>
</gene>
<evidence type="ECO:0000256" key="3">
    <source>
        <dbReference type="ARBA" id="ARBA00022989"/>
    </source>
</evidence>
<evidence type="ECO:0000256" key="4">
    <source>
        <dbReference type="ARBA" id="ARBA00023136"/>
    </source>
</evidence>
<dbReference type="Pfam" id="PF00083">
    <property type="entry name" value="Sugar_tr"/>
    <property type="match status" value="1"/>
</dbReference>
<keyword evidence="4 5" id="KW-0472">Membrane</keyword>
<keyword evidence="2 5" id="KW-0812">Transmembrane</keyword>
<dbReference type="GO" id="GO:0022857">
    <property type="term" value="F:transmembrane transporter activity"/>
    <property type="evidence" value="ECO:0007669"/>
    <property type="project" value="InterPro"/>
</dbReference>
<comment type="caution">
    <text evidence="7">The sequence shown here is derived from an EMBL/GenBank/DDBJ whole genome shotgun (WGS) entry which is preliminary data.</text>
</comment>
<dbReference type="AlphaFoldDB" id="A0A0L7KWI6"/>
<dbReference type="PANTHER" id="PTHR48021:SF68">
    <property type="entry name" value="MAJOR FACILITATOR SUPERFAMILY (MFS) PROFILE DOMAIN-CONTAINING PROTEIN"/>
    <property type="match status" value="1"/>
</dbReference>
<accession>A0A0L7KWI6</accession>
<dbReference type="STRING" id="104452.A0A0L7KWI6"/>
<keyword evidence="8" id="KW-1185">Reference proteome</keyword>
<dbReference type="GO" id="GO:0016020">
    <property type="term" value="C:membrane"/>
    <property type="evidence" value="ECO:0007669"/>
    <property type="project" value="UniProtKB-SubCell"/>
</dbReference>
<dbReference type="PROSITE" id="PS50850">
    <property type="entry name" value="MFS"/>
    <property type="match status" value="1"/>
</dbReference>
<dbReference type="EMBL" id="JTDY01005064">
    <property type="protein sequence ID" value="KOB67409.1"/>
    <property type="molecule type" value="Genomic_DNA"/>
</dbReference>
<feature type="transmembrane region" description="Helical" evidence="5">
    <location>
        <begin position="323"/>
        <end position="344"/>
    </location>
</feature>
<dbReference type="InterPro" id="IPR020846">
    <property type="entry name" value="MFS_dom"/>
</dbReference>
<dbReference type="InterPro" id="IPR050549">
    <property type="entry name" value="MFS_Trehalose_Transporter"/>
</dbReference>
<evidence type="ECO:0000256" key="5">
    <source>
        <dbReference type="SAM" id="Phobius"/>
    </source>
</evidence>
<evidence type="ECO:0000313" key="8">
    <source>
        <dbReference type="Proteomes" id="UP000037510"/>
    </source>
</evidence>
<feature type="transmembrane region" description="Helical" evidence="5">
    <location>
        <begin position="350"/>
        <end position="372"/>
    </location>
</feature>
<comment type="subcellular location">
    <subcellularLocation>
        <location evidence="1">Membrane</location>
        <topology evidence="1">Multi-pass membrane protein</topology>
    </subcellularLocation>
</comment>
<dbReference type="SUPFAM" id="SSF103473">
    <property type="entry name" value="MFS general substrate transporter"/>
    <property type="match status" value="1"/>
</dbReference>
<feature type="transmembrane region" description="Helical" evidence="5">
    <location>
        <begin position="286"/>
        <end position="311"/>
    </location>
</feature>
<feature type="transmembrane region" description="Helical" evidence="5">
    <location>
        <begin position="222"/>
        <end position="245"/>
    </location>
</feature>
<evidence type="ECO:0000256" key="2">
    <source>
        <dbReference type="ARBA" id="ARBA00022692"/>
    </source>
</evidence>
<dbReference type="InterPro" id="IPR036259">
    <property type="entry name" value="MFS_trans_sf"/>
</dbReference>
<feature type="transmembrane region" description="Helical" evidence="5">
    <location>
        <begin position="252"/>
        <end position="274"/>
    </location>
</feature>
<dbReference type="PANTHER" id="PTHR48021">
    <property type="match status" value="1"/>
</dbReference>
<dbReference type="Gene3D" id="1.20.1250.20">
    <property type="entry name" value="MFS general substrate transporter like domains"/>
    <property type="match status" value="1"/>
</dbReference>
<sequence length="416" mass="46888">MPTIMQWKGRKFAFIAACLISIIGWLIAYSATTAGTLLVSESFHGLGNHCLLAVSLLSMSEMIAPKLRNISMVSFYLVQAFGIASVGVIARYLHWKTISLIMCSSMVIAFVSACTWPESPSWLAYKGEFDRCEKAFVWLRGTDESSKRELKELISAHKENKARTKNKKQTLKHCLEIMMRRDFYLPSLYMFLLMNLMYWSGTLVIVIYSADIIKKATGNEEISAFVGIIVNTIIFPGITMTSILLRYFSNKSVLLCSAFGTALSLACACVVTFLQSVETLPRDSLLCLYCVIAYMIANSLGVNSIIFSMAAELMPVKHRGLGGGLYVVFSCLLHTSSLKTYPYLSTYISLWGTFLIYAINTMVCGILIWRYVPETKGRTLQEIEDYYNDLCYIKRDTQSYVEEAILNDHLKKMQSH</sequence>
<dbReference type="Proteomes" id="UP000037510">
    <property type="component" value="Unassembled WGS sequence"/>
</dbReference>
<feature type="transmembrane region" description="Helical" evidence="5">
    <location>
        <begin position="12"/>
        <end position="31"/>
    </location>
</feature>
<protein>
    <submittedName>
        <fullName evidence="7">Sugar transporter</fullName>
    </submittedName>
</protein>